<evidence type="ECO:0000313" key="2">
    <source>
        <dbReference type="EMBL" id="KKW26130.1"/>
    </source>
</evidence>
<feature type="region of interest" description="Disordered" evidence="1">
    <location>
        <begin position="148"/>
        <end position="167"/>
    </location>
</feature>
<proteinExistence type="predicted"/>
<name>A0A0G1X5Q2_UNCK3</name>
<evidence type="ECO:0000313" key="3">
    <source>
        <dbReference type="Proteomes" id="UP000034913"/>
    </source>
</evidence>
<organism evidence="2 3">
    <name type="scientific">candidate division Kazan bacterium GW2011_GWB1_52_7</name>
    <dbReference type="NCBI Taxonomy" id="1620414"/>
    <lineage>
        <taxon>Bacteria</taxon>
        <taxon>Bacteria division Kazan-3B-28</taxon>
    </lineage>
</organism>
<dbReference type="Proteomes" id="UP000034913">
    <property type="component" value="Unassembled WGS sequence"/>
</dbReference>
<gene>
    <name evidence="2" type="ORF">VF00_C0017G0006</name>
</gene>
<protein>
    <submittedName>
        <fullName evidence="2">Uncharacterized protein</fullName>
    </submittedName>
</protein>
<dbReference type="EMBL" id="LCRB01000017">
    <property type="protein sequence ID" value="KKW26130.1"/>
    <property type="molecule type" value="Genomic_DNA"/>
</dbReference>
<reference evidence="2 3" key="1">
    <citation type="journal article" date="2015" name="Nature">
        <title>rRNA introns, odd ribosomes, and small enigmatic genomes across a large radiation of phyla.</title>
        <authorList>
            <person name="Brown C.T."/>
            <person name="Hug L.A."/>
            <person name="Thomas B.C."/>
            <person name="Sharon I."/>
            <person name="Castelle C.J."/>
            <person name="Singh A."/>
            <person name="Wilkins M.J."/>
            <person name="Williams K.H."/>
            <person name="Banfield J.F."/>
        </authorList>
    </citation>
    <scope>NUCLEOTIDE SEQUENCE [LARGE SCALE GENOMIC DNA]</scope>
</reference>
<feature type="compositionally biased region" description="Basic and acidic residues" evidence="1">
    <location>
        <begin position="148"/>
        <end position="158"/>
    </location>
</feature>
<evidence type="ECO:0000256" key="1">
    <source>
        <dbReference type="SAM" id="MobiDB-lite"/>
    </source>
</evidence>
<comment type="caution">
    <text evidence="2">The sequence shown here is derived from an EMBL/GenBank/DDBJ whole genome shotgun (WGS) entry which is preliminary data.</text>
</comment>
<sequence length="179" mass="19996">MLNLTQTASPIDHGSHKDHPLIAIPLEKLGNRGGFPGERGLVGRKIDGLEKPGIGGDFLSHSQKEDVAGNQLLGIDFDLLPIADYPHSIDHQFLQGRNRVFRPVLLDKTETGIENHNRQNDDRVQILTDKKGEDRGDHQDYDQKTLKLGKENFQRENPRAPGQNVGAKLRQPLPCFCRG</sequence>
<dbReference type="AlphaFoldDB" id="A0A0G1X5Q2"/>
<accession>A0A0G1X5Q2</accession>